<accession>A0AAU1ZZJ5</accession>
<sequence length="108" mass="11129">MISIVFVALLAALAFAAVRSTKAVKSLWFEAAVLVGAWAVVLFDGFPDMGFVEGALRAYVLLGIPPAAERLAGLSGGGGRTAGQRDLRWWAAMAASALAGAVVLAVRL</sequence>
<dbReference type="AlphaFoldDB" id="A0AAU1ZZJ5"/>
<gene>
    <name evidence="2" type="ORF">OHA22_16520</name>
</gene>
<dbReference type="EMBL" id="CP108222">
    <property type="protein sequence ID" value="WTT17020.1"/>
    <property type="molecule type" value="Genomic_DNA"/>
</dbReference>
<proteinExistence type="predicted"/>
<name>A0AAU1ZZJ5_9ACTN</name>
<evidence type="ECO:0000313" key="2">
    <source>
        <dbReference type="EMBL" id="WTT17020.1"/>
    </source>
</evidence>
<reference evidence="2" key="1">
    <citation type="submission" date="2022-10" db="EMBL/GenBank/DDBJ databases">
        <title>The complete genomes of actinobacterial strains from the NBC collection.</title>
        <authorList>
            <person name="Joergensen T.S."/>
            <person name="Alvarez Arevalo M."/>
            <person name="Sterndorff E.B."/>
            <person name="Faurdal D."/>
            <person name="Vuksanovic O."/>
            <person name="Mourched A.-S."/>
            <person name="Charusanti P."/>
            <person name="Shaw S."/>
            <person name="Blin K."/>
            <person name="Weber T."/>
        </authorList>
    </citation>
    <scope>NUCLEOTIDE SEQUENCE</scope>
    <source>
        <strain evidence="2">NBC_00093</strain>
    </source>
</reference>
<evidence type="ECO:0000256" key="1">
    <source>
        <dbReference type="SAM" id="Phobius"/>
    </source>
</evidence>
<organism evidence="2">
    <name type="scientific">Streptomyces sp. NBC_00093</name>
    <dbReference type="NCBI Taxonomy" id="2975649"/>
    <lineage>
        <taxon>Bacteria</taxon>
        <taxon>Bacillati</taxon>
        <taxon>Actinomycetota</taxon>
        <taxon>Actinomycetes</taxon>
        <taxon>Kitasatosporales</taxon>
        <taxon>Streptomycetaceae</taxon>
        <taxon>Streptomyces</taxon>
    </lineage>
</organism>
<keyword evidence="1" id="KW-1133">Transmembrane helix</keyword>
<keyword evidence="1" id="KW-0472">Membrane</keyword>
<protein>
    <submittedName>
        <fullName evidence="2">Uncharacterized protein</fullName>
    </submittedName>
</protein>
<keyword evidence="1" id="KW-0812">Transmembrane</keyword>
<feature type="transmembrane region" description="Helical" evidence="1">
    <location>
        <begin position="26"/>
        <end position="43"/>
    </location>
</feature>
<feature type="transmembrane region" description="Helical" evidence="1">
    <location>
        <begin position="88"/>
        <end position="106"/>
    </location>
</feature>